<evidence type="ECO:0000259" key="11">
    <source>
        <dbReference type="Pfam" id="PF02518"/>
    </source>
</evidence>
<dbReference type="Gene3D" id="1.20.5.1930">
    <property type="match status" value="1"/>
</dbReference>
<evidence type="ECO:0000256" key="9">
    <source>
        <dbReference type="SAM" id="MobiDB-lite"/>
    </source>
</evidence>
<dbReference type="Pfam" id="PF07730">
    <property type="entry name" value="HisKA_3"/>
    <property type="match status" value="1"/>
</dbReference>
<evidence type="ECO:0000256" key="4">
    <source>
        <dbReference type="ARBA" id="ARBA00022692"/>
    </source>
</evidence>
<keyword evidence="8 10" id="KW-0472">Membrane</keyword>
<dbReference type="PANTHER" id="PTHR24421:SF37">
    <property type="entry name" value="SENSOR HISTIDINE KINASE NARS"/>
    <property type="match status" value="1"/>
</dbReference>
<keyword evidence="4 10" id="KW-0812">Transmembrane</keyword>
<keyword evidence="14" id="KW-1185">Reference proteome</keyword>
<dbReference type="InterPro" id="IPR050482">
    <property type="entry name" value="Sensor_HK_TwoCompSys"/>
</dbReference>
<evidence type="ECO:0000256" key="1">
    <source>
        <dbReference type="ARBA" id="ARBA00004651"/>
    </source>
</evidence>
<dbReference type="SUPFAM" id="SSF55874">
    <property type="entry name" value="ATPase domain of HSP90 chaperone/DNA topoisomerase II/histidine kinase"/>
    <property type="match status" value="1"/>
</dbReference>
<feature type="transmembrane region" description="Helical" evidence="10">
    <location>
        <begin position="25"/>
        <end position="48"/>
    </location>
</feature>
<keyword evidence="7" id="KW-0902">Two-component regulatory system</keyword>
<comment type="caution">
    <text evidence="13">The sequence shown here is derived from an EMBL/GenBank/DDBJ whole genome shotgun (WGS) entry which is preliminary data.</text>
</comment>
<dbReference type="PANTHER" id="PTHR24421">
    <property type="entry name" value="NITRATE/NITRITE SENSOR PROTEIN NARX-RELATED"/>
    <property type="match status" value="1"/>
</dbReference>
<comment type="subcellular location">
    <subcellularLocation>
        <location evidence="1">Cell membrane</location>
        <topology evidence="1">Multi-pass membrane protein</topology>
    </subcellularLocation>
</comment>
<evidence type="ECO:0000256" key="10">
    <source>
        <dbReference type="SAM" id="Phobius"/>
    </source>
</evidence>
<dbReference type="RefSeq" id="WP_319952737.1">
    <property type="nucleotide sequence ID" value="NZ_JAXAVX010000001.1"/>
</dbReference>
<evidence type="ECO:0000256" key="2">
    <source>
        <dbReference type="ARBA" id="ARBA00022475"/>
    </source>
</evidence>
<dbReference type="Gene3D" id="3.30.565.10">
    <property type="entry name" value="Histidine kinase-like ATPase, C-terminal domain"/>
    <property type="match status" value="1"/>
</dbReference>
<evidence type="ECO:0000256" key="5">
    <source>
        <dbReference type="ARBA" id="ARBA00022777"/>
    </source>
</evidence>
<keyword evidence="3" id="KW-0808">Transferase</keyword>
<keyword evidence="2" id="KW-1003">Cell membrane</keyword>
<feature type="domain" description="Histidine kinase/HSP90-like ATPase" evidence="11">
    <location>
        <begin position="357"/>
        <end position="448"/>
    </location>
</feature>
<evidence type="ECO:0000313" key="13">
    <source>
        <dbReference type="EMBL" id="MDX8150592.1"/>
    </source>
</evidence>
<feature type="region of interest" description="Disordered" evidence="9">
    <location>
        <begin position="1"/>
        <end position="22"/>
    </location>
</feature>
<evidence type="ECO:0000256" key="8">
    <source>
        <dbReference type="ARBA" id="ARBA00023136"/>
    </source>
</evidence>
<evidence type="ECO:0000313" key="14">
    <source>
        <dbReference type="Proteomes" id="UP001277761"/>
    </source>
</evidence>
<gene>
    <name evidence="13" type="ORF">SK069_03220</name>
</gene>
<accession>A0ABU4VFL5</accession>
<dbReference type="Pfam" id="PF02518">
    <property type="entry name" value="HATPase_c"/>
    <property type="match status" value="1"/>
</dbReference>
<keyword evidence="5 13" id="KW-0418">Kinase</keyword>
<evidence type="ECO:0000256" key="6">
    <source>
        <dbReference type="ARBA" id="ARBA00022989"/>
    </source>
</evidence>
<dbReference type="InterPro" id="IPR011712">
    <property type="entry name" value="Sig_transdc_His_kin_sub3_dim/P"/>
</dbReference>
<dbReference type="GO" id="GO:0016301">
    <property type="term" value="F:kinase activity"/>
    <property type="evidence" value="ECO:0007669"/>
    <property type="project" value="UniProtKB-KW"/>
</dbReference>
<dbReference type="InterPro" id="IPR003594">
    <property type="entry name" value="HATPase_dom"/>
</dbReference>
<proteinExistence type="predicted"/>
<keyword evidence="6 10" id="KW-1133">Transmembrane helix</keyword>
<protein>
    <submittedName>
        <fullName evidence="13">Histidine kinase</fullName>
    </submittedName>
</protein>
<name>A0ABU4VFL5_9ACTN</name>
<dbReference type="CDD" id="cd16917">
    <property type="entry name" value="HATPase_UhpB-NarQ-NarX-like"/>
    <property type="match status" value="1"/>
</dbReference>
<feature type="domain" description="Signal transduction histidine kinase subgroup 3 dimerisation and phosphoacceptor" evidence="12">
    <location>
        <begin position="249"/>
        <end position="315"/>
    </location>
</feature>
<feature type="transmembrane region" description="Helical" evidence="10">
    <location>
        <begin position="206"/>
        <end position="225"/>
    </location>
</feature>
<evidence type="ECO:0000259" key="12">
    <source>
        <dbReference type="Pfam" id="PF07730"/>
    </source>
</evidence>
<reference evidence="13 14" key="1">
    <citation type="submission" date="2023-11" db="EMBL/GenBank/DDBJ databases">
        <authorList>
            <person name="Xu M."/>
            <person name="Jiang T."/>
        </authorList>
    </citation>
    <scope>NUCLEOTIDE SEQUENCE [LARGE SCALE GENOMIC DNA]</scope>
    <source>
        <strain evidence="13 14">SD</strain>
    </source>
</reference>
<evidence type="ECO:0000256" key="3">
    <source>
        <dbReference type="ARBA" id="ARBA00022679"/>
    </source>
</evidence>
<dbReference type="EMBL" id="JAXAVX010000001">
    <property type="protein sequence ID" value="MDX8150592.1"/>
    <property type="molecule type" value="Genomic_DNA"/>
</dbReference>
<dbReference type="InterPro" id="IPR036890">
    <property type="entry name" value="HATPase_C_sf"/>
</dbReference>
<dbReference type="Proteomes" id="UP001277761">
    <property type="component" value="Unassembled WGS sequence"/>
</dbReference>
<sequence length="449" mass="47465">MPAVRRHPPSDGASPARRPPSTASAVGRFMLGSLVAIAVVVVGGFFALRSVAIDEAERDTRERVEAEGRLVQVAGLSDGLLSGDPRAIRRLDDVVQAQVLGGSVVRVKVWARDGRVLYADEPRLIGERFPLEPEEAELFATGGSEAELSDLRLAENRFERDAGELLEAHTVVRLPDGTPVLFEIYQRFSSVTASGERILGTLAPPLLAGLAVLLLFQAPLAWGMARRLRRGHAEREHLLAAAVASSAAERRRIAADLHDGVVQDLAGVAFGLAPLADDARRRGDEDGARVLDGTVERLRQGVRDLRTTLVELHPPNVGATGLAAALEDLLSPLRRDGTTASLDVDPALAAGTRHDELVYRTAREAVRNVRRHARAGHVDLVVRATGDGGVALRVADDGVGFDAADRAARAAEGHVGLRLATELAAGAGGRLAVSSTPGAGTVVDLELPA</sequence>
<evidence type="ECO:0000256" key="7">
    <source>
        <dbReference type="ARBA" id="ARBA00023012"/>
    </source>
</evidence>
<organism evidence="13 14">
    <name type="scientific">Patulibacter brassicae</name>
    <dbReference type="NCBI Taxonomy" id="1705717"/>
    <lineage>
        <taxon>Bacteria</taxon>
        <taxon>Bacillati</taxon>
        <taxon>Actinomycetota</taxon>
        <taxon>Thermoleophilia</taxon>
        <taxon>Solirubrobacterales</taxon>
        <taxon>Patulibacteraceae</taxon>
        <taxon>Patulibacter</taxon>
    </lineage>
</organism>